<evidence type="ECO:0000256" key="7">
    <source>
        <dbReference type="ARBA" id="ARBA00023065"/>
    </source>
</evidence>
<dbReference type="CDD" id="cd01347">
    <property type="entry name" value="ligand_gated_channel"/>
    <property type="match status" value="1"/>
</dbReference>
<dbReference type="GO" id="GO:0009279">
    <property type="term" value="C:cell outer membrane"/>
    <property type="evidence" value="ECO:0007669"/>
    <property type="project" value="UniProtKB-SubCell"/>
</dbReference>
<evidence type="ECO:0000256" key="13">
    <source>
        <dbReference type="RuleBase" id="RU003357"/>
    </source>
</evidence>
<accession>A0A3G8H5W7</accession>
<keyword evidence="8 13" id="KW-0798">TonB box</keyword>
<dbReference type="FunFam" id="2.40.170.20:FF:000005">
    <property type="entry name" value="TonB-dependent siderophore receptor"/>
    <property type="match status" value="1"/>
</dbReference>
<feature type="domain" description="TonB-dependent receptor-like beta-barrel" evidence="15">
    <location>
        <begin position="229"/>
        <end position="662"/>
    </location>
</feature>
<keyword evidence="5 12" id="KW-0812">Transmembrane</keyword>
<comment type="similarity">
    <text evidence="2 12 13">Belongs to the TonB-dependent receptor family.</text>
</comment>
<dbReference type="InterPro" id="IPR000531">
    <property type="entry name" value="Beta-barrel_TonB"/>
</dbReference>
<keyword evidence="3 12" id="KW-0813">Transport</keyword>
<dbReference type="Proteomes" id="UP000270411">
    <property type="component" value="Chromosome 2"/>
</dbReference>
<evidence type="ECO:0000313" key="17">
    <source>
        <dbReference type="EMBL" id="AZG15806.1"/>
    </source>
</evidence>
<dbReference type="EMBL" id="CP033970">
    <property type="protein sequence ID" value="AZG15806.1"/>
    <property type="molecule type" value="Genomic_DNA"/>
</dbReference>
<dbReference type="InterPro" id="IPR036942">
    <property type="entry name" value="Beta-barrel_TonB_sf"/>
</dbReference>
<dbReference type="PANTHER" id="PTHR32552">
    <property type="entry name" value="FERRICHROME IRON RECEPTOR-RELATED"/>
    <property type="match status" value="1"/>
</dbReference>
<dbReference type="GO" id="GO:0038023">
    <property type="term" value="F:signaling receptor activity"/>
    <property type="evidence" value="ECO:0007669"/>
    <property type="project" value="InterPro"/>
</dbReference>
<evidence type="ECO:0000256" key="14">
    <source>
        <dbReference type="SAM" id="SignalP"/>
    </source>
</evidence>
<evidence type="ECO:0000256" key="1">
    <source>
        <dbReference type="ARBA" id="ARBA00004571"/>
    </source>
</evidence>
<evidence type="ECO:0000313" key="18">
    <source>
        <dbReference type="Proteomes" id="UP000270411"/>
    </source>
</evidence>
<organism evidence="17 18">
    <name type="scientific">Cupriavidus pauculus</name>
    <dbReference type="NCBI Taxonomy" id="82633"/>
    <lineage>
        <taxon>Bacteria</taxon>
        <taxon>Pseudomonadati</taxon>
        <taxon>Pseudomonadota</taxon>
        <taxon>Betaproteobacteria</taxon>
        <taxon>Burkholderiales</taxon>
        <taxon>Burkholderiaceae</taxon>
        <taxon>Cupriavidus</taxon>
    </lineage>
</organism>
<dbReference type="Gene3D" id="2.40.170.20">
    <property type="entry name" value="TonB-dependent receptor, beta-barrel domain"/>
    <property type="match status" value="1"/>
</dbReference>
<dbReference type="Pfam" id="PF07715">
    <property type="entry name" value="Plug"/>
    <property type="match status" value="1"/>
</dbReference>
<reference evidence="18" key="1">
    <citation type="submission" date="2018-11" db="EMBL/GenBank/DDBJ databases">
        <title>FDA dAtabase for Regulatory Grade micrObial Sequences (FDA-ARGOS): Supporting development and validation of Infectious Disease Dx tests.</title>
        <authorList>
            <person name="Goldberg B."/>
            <person name="Campos J."/>
            <person name="Tallon L."/>
            <person name="Sadzewicz L."/>
            <person name="Zhao X."/>
            <person name="Vavikolanu K."/>
            <person name="Mehta A."/>
            <person name="Aluvathingal J."/>
            <person name="Nadendla S."/>
            <person name="Geyer C."/>
            <person name="Nandy P."/>
            <person name="Yan Y."/>
            <person name="Sichtig H."/>
        </authorList>
    </citation>
    <scope>NUCLEOTIDE SEQUENCE [LARGE SCALE GENOMIC DNA]</scope>
    <source>
        <strain evidence="18">FDAARGOS_614</strain>
    </source>
</reference>
<dbReference type="InterPro" id="IPR037066">
    <property type="entry name" value="Plug_dom_sf"/>
</dbReference>
<sequence length="693" mass="75554">MSGRRLPPAFFFAATAATSPFAGAAEDQTLPEVSVRAAATPYATCATRTDTPLREVPQSVQVVPRTLIDDAAATRLDDTFDYVSGVSRQNNLGGLWDNFAIRGFTGNENTGAGYLVNGFAANRGYTAPRDTATIERIEVLKGPASSLYGSADPGGVINLVTRTPQFKPAQTYGFEVGNHDRYRASADVTGALGQDVAGRLIAVAEHDGSTRDFVNSRRFLLAPSFTWMLGPRTVIQYTAEFQRYTVPLDRGIVAVAGRLDALPRSRFLGEPGDGDIRLDSQSHQLSVEHEFSDRWKGRVAMAYRGGSLEGYSTEATALLPDNRTLTRQRRYRDFQSDDLSLQADVTGRFDTGPVGHELLLGVDTYRFSNTQVMLRRNPTAAAPYAIDIYDPVYGQTPPSLLPNTSTYERQTNVGLYAQDQLRLGDRWRVLAGARFDIYNQSLDNRLRATTASQHQTAFSPRIGVTYLATPTVSLFANASKSFRPNPGSDASGDAFSPEHGRAAETGVKYVSADQRTTATLALFDIRKRNVLTTDPANTSFQIAAGEARSRGVELDVAGRIGNHWRVTGSFAFTDAEVTQDARLAAGTPLANVPRTSGSLMAIYEDRAPVGQRYGVGAGVRYVGARSGDTQDTFSLPAYTLADVLAYWQYSKAVRVTLNVNNLFDRTYYASSYSNVWIAPGEGRTVRLGLRLSY</sequence>
<keyword evidence="9 12" id="KW-0472">Membrane</keyword>
<keyword evidence="6 14" id="KW-0732">Signal</keyword>
<evidence type="ECO:0000256" key="10">
    <source>
        <dbReference type="ARBA" id="ARBA00023170"/>
    </source>
</evidence>
<evidence type="ECO:0000256" key="11">
    <source>
        <dbReference type="ARBA" id="ARBA00023237"/>
    </source>
</evidence>
<evidence type="ECO:0000256" key="8">
    <source>
        <dbReference type="ARBA" id="ARBA00023077"/>
    </source>
</evidence>
<dbReference type="InterPro" id="IPR010105">
    <property type="entry name" value="TonB_sidphr_rcpt"/>
</dbReference>
<dbReference type="InterPro" id="IPR012910">
    <property type="entry name" value="Plug_dom"/>
</dbReference>
<evidence type="ECO:0000256" key="4">
    <source>
        <dbReference type="ARBA" id="ARBA00022452"/>
    </source>
</evidence>
<comment type="subcellular location">
    <subcellularLocation>
        <location evidence="1 12">Cell outer membrane</location>
        <topology evidence="1 12">Multi-pass membrane protein</topology>
    </subcellularLocation>
</comment>
<feature type="chain" id="PRO_5018326379" evidence="14">
    <location>
        <begin position="25"/>
        <end position="693"/>
    </location>
</feature>
<keyword evidence="7" id="KW-0406">Ion transport</keyword>
<keyword evidence="4 12" id="KW-1134">Transmembrane beta strand</keyword>
<evidence type="ECO:0000256" key="9">
    <source>
        <dbReference type="ARBA" id="ARBA00023136"/>
    </source>
</evidence>
<evidence type="ECO:0000259" key="15">
    <source>
        <dbReference type="Pfam" id="PF00593"/>
    </source>
</evidence>
<feature type="signal peptide" evidence="14">
    <location>
        <begin position="1"/>
        <end position="24"/>
    </location>
</feature>
<dbReference type="Pfam" id="PF00593">
    <property type="entry name" value="TonB_dep_Rec_b-barrel"/>
    <property type="match status" value="1"/>
</dbReference>
<evidence type="ECO:0000256" key="2">
    <source>
        <dbReference type="ARBA" id="ARBA00009810"/>
    </source>
</evidence>
<evidence type="ECO:0000256" key="3">
    <source>
        <dbReference type="ARBA" id="ARBA00022448"/>
    </source>
</evidence>
<dbReference type="FunFam" id="2.170.130.10:FF:000001">
    <property type="entry name" value="Catecholate siderophore TonB-dependent receptor"/>
    <property type="match status" value="1"/>
</dbReference>
<evidence type="ECO:0000256" key="5">
    <source>
        <dbReference type="ARBA" id="ARBA00022692"/>
    </source>
</evidence>
<proteinExistence type="inferred from homology"/>
<keyword evidence="10 17" id="KW-0675">Receptor</keyword>
<dbReference type="OrthoDB" id="9790771at2"/>
<dbReference type="NCBIfam" id="TIGR01783">
    <property type="entry name" value="TonB-siderophor"/>
    <property type="match status" value="1"/>
</dbReference>
<dbReference type="AlphaFoldDB" id="A0A3G8H5W7"/>
<evidence type="ECO:0000256" key="12">
    <source>
        <dbReference type="PROSITE-ProRule" id="PRU01360"/>
    </source>
</evidence>
<dbReference type="GO" id="GO:0015891">
    <property type="term" value="P:siderophore transport"/>
    <property type="evidence" value="ECO:0007669"/>
    <property type="project" value="InterPro"/>
</dbReference>
<evidence type="ECO:0000259" key="16">
    <source>
        <dbReference type="Pfam" id="PF07715"/>
    </source>
</evidence>
<dbReference type="KEGG" id="cpau:EHF44_20380"/>
<protein>
    <submittedName>
        <fullName evidence="17">TonB-dependent siderophore receptor</fullName>
    </submittedName>
</protein>
<feature type="domain" description="TonB-dependent receptor plug" evidence="16">
    <location>
        <begin position="53"/>
        <end position="156"/>
    </location>
</feature>
<dbReference type="RefSeq" id="WP_124685538.1">
    <property type="nucleotide sequence ID" value="NZ_CP033970.1"/>
</dbReference>
<dbReference type="GO" id="GO:0015344">
    <property type="term" value="F:siderophore uptake transmembrane transporter activity"/>
    <property type="evidence" value="ECO:0007669"/>
    <property type="project" value="TreeGrafter"/>
</dbReference>
<dbReference type="PROSITE" id="PS52016">
    <property type="entry name" value="TONB_DEPENDENT_REC_3"/>
    <property type="match status" value="1"/>
</dbReference>
<dbReference type="PANTHER" id="PTHR32552:SF90">
    <property type="entry name" value="METAL-PSEUDOPALINE RECEPTOR CNTO"/>
    <property type="match status" value="1"/>
</dbReference>
<gene>
    <name evidence="17" type="ORF">EHF44_20380</name>
</gene>
<dbReference type="InterPro" id="IPR039426">
    <property type="entry name" value="TonB-dep_rcpt-like"/>
</dbReference>
<dbReference type="SUPFAM" id="SSF56935">
    <property type="entry name" value="Porins"/>
    <property type="match status" value="1"/>
</dbReference>
<dbReference type="Gene3D" id="2.170.130.10">
    <property type="entry name" value="TonB-dependent receptor, plug domain"/>
    <property type="match status" value="1"/>
</dbReference>
<keyword evidence="11 12" id="KW-0998">Cell outer membrane</keyword>
<name>A0A3G8H5W7_9BURK</name>
<evidence type="ECO:0000256" key="6">
    <source>
        <dbReference type="ARBA" id="ARBA00022729"/>
    </source>
</evidence>